<keyword evidence="1" id="KW-1133">Transmembrane helix</keyword>
<proteinExistence type="predicted"/>
<accession>A0A7J6BHC4</accession>
<keyword evidence="1" id="KW-0472">Membrane</keyword>
<name>A0A7J6BHC4_AMEME</name>
<keyword evidence="3" id="KW-1185">Reference proteome</keyword>
<evidence type="ECO:0000313" key="2">
    <source>
        <dbReference type="EMBL" id="KAF4094027.1"/>
    </source>
</evidence>
<feature type="transmembrane region" description="Helical" evidence="1">
    <location>
        <begin position="83"/>
        <end position="102"/>
    </location>
</feature>
<organism evidence="2 3">
    <name type="scientific">Ameiurus melas</name>
    <name type="common">Black bullhead</name>
    <name type="synonym">Silurus melas</name>
    <dbReference type="NCBI Taxonomy" id="219545"/>
    <lineage>
        <taxon>Eukaryota</taxon>
        <taxon>Metazoa</taxon>
        <taxon>Chordata</taxon>
        <taxon>Craniata</taxon>
        <taxon>Vertebrata</taxon>
        <taxon>Euteleostomi</taxon>
        <taxon>Actinopterygii</taxon>
        <taxon>Neopterygii</taxon>
        <taxon>Teleostei</taxon>
        <taxon>Ostariophysi</taxon>
        <taxon>Siluriformes</taxon>
        <taxon>Ictaluridae</taxon>
        <taxon>Ameiurus</taxon>
    </lineage>
</organism>
<keyword evidence="1" id="KW-0812">Transmembrane</keyword>
<comment type="caution">
    <text evidence="2">The sequence shown here is derived from an EMBL/GenBank/DDBJ whole genome shotgun (WGS) entry which is preliminary data.</text>
</comment>
<evidence type="ECO:0000313" key="3">
    <source>
        <dbReference type="Proteomes" id="UP000593565"/>
    </source>
</evidence>
<reference evidence="2 3" key="1">
    <citation type="submission" date="2020-02" db="EMBL/GenBank/DDBJ databases">
        <title>A chromosome-scale genome assembly of the black bullhead catfish (Ameiurus melas).</title>
        <authorList>
            <person name="Wen M."/>
            <person name="Zham M."/>
            <person name="Cabau C."/>
            <person name="Klopp C."/>
            <person name="Donnadieu C."/>
            <person name="Roques C."/>
            <person name="Bouchez O."/>
            <person name="Lampietro C."/>
            <person name="Jouanno E."/>
            <person name="Herpin A."/>
            <person name="Louis A."/>
            <person name="Berthelot C."/>
            <person name="Parey E."/>
            <person name="Roest-Crollius H."/>
            <person name="Braasch I."/>
            <person name="Postlethwait J."/>
            <person name="Robinson-Rechavi M."/>
            <person name="Echchiki A."/>
            <person name="Begum T."/>
            <person name="Montfort J."/>
            <person name="Schartl M."/>
            <person name="Bobe J."/>
            <person name="Guiguen Y."/>
        </authorList>
    </citation>
    <scope>NUCLEOTIDE SEQUENCE [LARGE SCALE GENOMIC DNA]</scope>
    <source>
        <strain evidence="2">M_S1</strain>
        <tissue evidence="2">Blood</tissue>
    </source>
</reference>
<evidence type="ECO:0000256" key="1">
    <source>
        <dbReference type="SAM" id="Phobius"/>
    </source>
</evidence>
<dbReference type="AlphaFoldDB" id="A0A7J6BHC4"/>
<sequence>MRARAHSLTHSRFEQLAAVTLRLTSAMQHLRHCKSFAHVSFPVAPRQLTSRVPAVSVRSGYLALHSGRSNQDQQYSRFRGLRFRYAITGLVAGTGAVLAYGLHHNKAEQATIPVTRTNSLPVYSQEEVIITMIAPLTL</sequence>
<gene>
    <name evidence="2" type="ORF">AMELA_G00008360</name>
</gene>
<protein>
    <submittedName>
        <fullName evidence="2">Uncharacterized protein</fullName>
    </submittedName>
</protein>
<dbReference type="EMBL" id="JAAGNN010000001">
    <property type="protein sequence ID" value="KAF4094027.1"/>
    <property type="molecule type" value="Genomic_DNA"/>
</dbReference>
<dbReference type="Proteomes" id="UP000593565">
    <property type="component" value="Unassembled WGS sequence"/>
</dbReference>